<dbReference type="Proteomes" id="UP000187203">
    <property type="component" value="Unassembled WGS sequence"/>
</dbReference>
<feature type="region of interest" description="Disordered" evidence="1">
    <location>
        <begin position="140"/>
        <end position="204"/>
    </location>
</feature>
<dbReference type="AlphaFoldDB" id="A0A1R3L2R7"/>
<sequence>MARPRASTPDIASVSDGRFRAHGKSVYPLQRDALGREAGVQRNRQLGLGRLRAETDDALARERTQLQVRVALFAIGLQRALAAQARCVVGRMPQHVLDVRGGGHQPRALRAHGQQLIELFCVAGERPCARDAERLADAVDLDDERRDGGAQARKDHAAAADPDDGVFRRQLQAQQARIPDHGDAQHARHHQQRADGGDVRGAPDQPYRVQIFERHGAAQQVASAEQHCHGDQAPEPPRAVRFAQRRHKAEGRRRCGHRQRVAWVHAADPSGHPLAVQPCVHAPKIQPDRPAGDHLRYPQRGQQGHHAAEPPAHRIRPAHIRPYRADKQRRQPRAKQGQVDAGGKHDQQPIGADLHCPRPMPQPADHHGQPDKDEEKADAAG</sequence>
<feature type="compositionally biased region" description="Basic residues" evidence="1">
    <location>
        <begin position="313"/>
        <end position="322"/>
    </location>
</feature>
<accession>A0A1R3L2R7</accession>
<keyword evidence="3" id="KW-1185">Reference proteome</keyword>
<comment type="caution">
    <text evidence="2">The sequence shown here is derived from an EMBL/GenBank/DDBJ whole genome shotgun (WGS) entry which is preliminary data.</text>
</comment>
<feature type="compositionally biased region" description="Basic and acidic residues" evidence="1">
    <location>
        <begin position="286"/>
        <end position="296"/>
    </location>
</feature>
<evidence type="ECO:0000256" key="1">
    <source>
        <dbReference type="SAM" id="MobiDB-lite"/>
    </source>
</evidence>
<gene>
    <name evidence="2" type="ORF">COLO4_01254</name>
</gene>
<name>A0A1R3L2R7_9ROSI</name>
<reference evidence="3" key="1">
    <citation type="submission" date="2013-09" db="EMBL/GenBank/DDBJ databases">
        <title>Corchorus olitorius genome sequencing.</title>
        <authorList>
            <person name="Alam M."/>
            <person name="Haque M.S."/>
            <person name="Islam M.S."/>
            <person name="Emdad E.M."/>
            <person name="Islam M.M."/>
            <person name="Ahmed B."/>
            <person name="Halim A."/>
            <person name="Hossen Q.M.M."/>
            <person name="Hossain M.Z."/>
            <person name="Ahmed R."/>
            <person name="Khan M.M."/>
            <person name="Islam R."/>
            <person name="Rashid M.M."/>
            <person name="Khan S.A."/>
            <person name="Rahman M.S."/>
            <person name="Alam M."/>
            <person name="Yahiya A.S."/>
            <person name="Khan M.S."/>
            <person name="Azam M.S."/>
            <person name="Haque T."/>
            <person name="Lashkar M.Z.H."/>
            <person name="Akhand A.I."/>
            <person name="Morshed G."/>
            <person name="Roy S."/>
            <person name="Uddin K.S."/>
            <person name="Rabeya T."/>
            <person name="Hossain A.S."/>
            <person name="Chowdhury A."/>
            <person name="Snigdha A.R."/>
            <person name="Mortoza M.S."/>
            <person name="Matin S.A."/>
            <person name="Hoque S.M.E."/>
            <person name="Islam M.K."/>
            <person name="Roy D.K."/>
            <person name="Haider R."/>
            <person name="Moosa M.M."/>
            <person name="Elias S.M."/>
            <person name="Hasan A.M."/>
            <person name="Jahan S."/>
            <person name="Shafiuddin M."/>
            <person name="Mahmood N."/>
            <person name="Shommy N.S."/>
        </authorList>
    </citation>
    <scope>NUCLEOTIDE SEQUENCE [LARGE SCALE GENOMIC DNA]</scope>
    <source>
        <strain evidence="3">cv. O-4</strain>
    </source>
</reference>
<protein>
    <submittedName>
        <fullName evidence="2">Uncharacterized protein</fullName>
    </submittedName>
</protein>
<feature type="compositionally biased region" description="Basic and acidic residues" evidence="1">
    <location>
        <begin position="140"/>
        <end position="158"/>
    </location>
</feature>
<organism evidence="2 3">
    <name type="scientific">Corchorus olitorius</name>
    <dbReference type="NCBI Taxonomy" id="93759"/>
    <lineage>
        <taxon>Eukaryota</taxon>
        <taxon>Viridiplantae</taxon>
        <taxon>Streptophyta</taxon>
        <taxon>Embryophyta</taxon>
        <taxon>Tracheophyta</taxon>
        <taxon>Spermatophyta</taxon>
        <taxon>Magnoliopsida</taxon>
        <taxon>eudicotyledons</taxon>
        <taxon>Gunneridae</taxon>
        <taxon>Pentapetalae</taxon>
        <taxon>rosids</taxon>
        <taxon>malvids</taxon>
        <taxon>Malvales</taxon>
        <taxon>Malvaceae</taxon>
        <taxon>Grewioideae</taxon>
        <taxon>Apeibeae</taxon>
        <taxon>Corchorus</taxon>
    </lineage>
</organism>
<proteinExistence type="predicted"/>
<dbReference type="EMBL" id="AWUE01003684">
    <property type="protein sequence ID" value="OMP13635.1"/>
    <property type="molecule type" value="Genomic_DNA"/>
</dbReference>
<evidence type="ECO:0000313" key="3">
    <source>
        <dbReference type="Proteomes" id="UP000187203"/>
    </source>
</evidence>
<evidence type="ECO:0000313" key="2">
    <source>
        <dbReference type="EMBL" id="OMP13635.1"/>
    </source>
</evidence>
<feature type="region of interest" description="Disordered" evidence="1">
    <location>
        <begin position="283"/>
        <end position="381"/>
    </location>
</feature>
<feature type="compositionally biased region" description="Basic and acidic residues" evidence="1">
    <location>
        <begin position="178"/>
        <end position="198"/>
    </location>
</feature>
<feature type="compositionally biased region" description="Basic and acidic residues" evidence="1">
    <location>
        <begin position="364"/>
        <end position="381"/>
    </location>
</feature>